<reference evidence="4" key="1">
    <citation type="submission" date="2017-11" db="EMBL/GenBank/DDBJ databases">
        <authorList>
            <person name="Watanabe M."/>
            <person name="Kojima H."/>
        </authorList>
    </citation>
    <scope>NUCLEOTIDE SEQUENCE [LARGE SCALE GENOMIC DNA]</scope>
    <source>
        <strain evidence="4">Tokyo 01</strain>
    </source>
</reference>
<dbReference type="Gene3D" id="1.10.1330.10">
    <property type="entry name" value="Dockerin domain"/>
    <property type="match status" value="1"/>
</dbReference>
<feature type="domain" description="Cohesin" evidence="2">
    <location>
        <begin position="53"/>
        <end position="148"/>
    </location>
</feature>
<dbReference type="GO" id="GO:0030246">
    <property type="term" value="F:carbohydrate binding"/>
    <property type="evidence" value="ECO:0007669"/>
    <property type="project" value="InterPro"/>
</dbReference>
<gene>
    <name evidence="3" type="ORF">DENIS_0576</name>
</gene>
<dbReference type="SUPFAM" id="SSF49384">
    <property type="entry name" value="Carbohydrate-binding domain"/>
    <property type="match status" value="1"/>
</dbReference>
<keyword evidence="4" id="KW-1185">Reference proteome</keyword>
<dbReference type="Gene3D" id="2.60.40.680">
    <property type="match status" value="1"/>
</dbReference>
<dbReference type="SUPFAM" id="SSF63446">
    <property type="entry name" value="Type I dockerin domain"/>
    <property type="match status" value="1"/>
</dbReference>
<dbReference type="InterPro" id="IPR008965">
    <property type="entry name" value="CBM2/CBM3_carb-bd_dom_sf"/>
</dbReference>
<sequence length="388" mass="41630">MIKKSVSFVLFMLCLLSFRPAYGLSVKIGYDDMTDPTQITETCLIDPSDISGSFDVNILIQDAEDFAGFEFELEYNSDVVTVTDVELGDFLESGDRTVSQFLKDNSPGALGFGAFTKKSANEGRGADGNGILATITFDPKDLSDGTTLEFTRTDIFNSQNPPKCLIPNPVINAEIASTCKITASAGDHGTISPSGEKTVKKGGSQTYTITPDHCYRIADVKVNGISVGTPRSPHTVSDIQDNSTIHVSFERRPHTITASAEGGGTISSPGTRTVYCGDSRTYTITADPLCKIRDVRVNGTSVGAKSAYTFASITRNSTIRAIFREAGGDINDDESIDLRDAILGLKILSGVSVENKTISTDADINGDKRIGPEEVIYILRKTANETSI</sequence>
<dbReference type="Pfam" id="PF00963">
    <property type="entry name" value="Cohesin"/>
    <property type="match status" value="1"/>
</dbReference>
<proteinExistence type="predicted"/>
<dbReference type="Proteomes" id="UP000288096">
    <property type="component" value="Unassembled WGS sequence"/>
</dbReference>
<dbReference type="EMBL" id="BEXT01000001">
    <property type="protein sequence ID" value="GBC59637.1"/>
    <property type="molecule type" value="Genomic_DNA"/>
</dbReference>
<comment type="caution">
    <text evidence="3">The sequence shown here is derived from an EMBL/GenBank/DDBJ whole genome shotgun (WGS) entry which is preliminary data.</text>
</comment>
<dbReference type="InterPro" id="IPR002102">
    <property type="entry name" value="Cohesin_dom"/>
</dbReference>
<feature type="chain" id="PRO_5019418861" description="Cohesin domain-containing protein" evidence="1">
    <location>
        <begin position="24"/>
        <end position="388"/>
    </location>
</feature>
<dbReference type="RefSeq" id="WP_124327134.1">
    <property type="nucleotide sequence ID" value="NZ_BEXT01000001.1"/>
</dbReference>
<keyword evidence="1" id="KW-0732">Signal</keyword>
<reference evidence="4" key="2">
    <citation type="submission" date="2019-01" db="EMBL/GenBank/DDBJ databases">
        <title>Genome sequence of Desulfonema ishimotonii strain Tokyo 01.</title>
        <authorList>
            <person name="Fukui M."/>
        </authorList>
    </citation>
    <scope>NUCLEOTIDE SEQUENCE [LARGE SCALE GENOMIC DNA]</scope>
    <source>
        <strain evidence="4">Tokyo 01</strain>
    </source>
</reference>
<evidence type="ECO:0000259" key="2">
    <source>
        <dbReference type="Pfam" id="PF00963"/>
    </source>
</evidence>
<dbReference type="CDD" id="cd08547">
    <property type="entry name" value="Type_II_cohesin"/>
    <property type="match status" value="1"/>
</dbReference>
<evidence type="ECO:0000313" key="3">
    <source>
        <dbReference type="EMBL" id="GBC59637.1"/>
    </source>
</evidence>
<evidence type="ECO:0000256" key="1">
    <source>
        <dbReference type="SAM" id="SignalP"/>
    </source>
</evidence>
<evidence type="ECO:0000313" key="4">
    <source>
        <dbReference type="Proteomes" id="UP000288096"/>
    </source>
</evidence>
<protein>
    <recommendedName>
        <fullName evidence="2">Cohesin domain-containing protein</fullName>
    </recommendedName>
</protein>
<dbReference type="AlphaFoldDB" id="A0A401FRP1"/>
<organism evidence="3 4">
    <name type="scientific">Desulfonema ishimotonii</name>
    <dbReference type="NCBI Taxonomy" id="45657"/>
    <lineage>
        <taxon>Bacteria</taxon>
        <taxon>Pseudomonadati</taxon>
        <taxon>Thermodesulfobacteriota</taxon>
        <taxon>Desulfobacteria</taxon>
        <taxon>Desulfobacterales</taxon>
        <taxon>Desulfococcaceae</taxon>
        <taxon>Desulfonema</taxon>
    </lineage>
</organism>
<feature type="signal peptide" evidence="1">
    <location>
        <begin position="1"/>
        <end position="23"/>
    </location>
</feature>
<dbReference type="PROSITE" id="PS00018">
    <property type="entry name" value="EF_HAND_1"/>
    <property type="match status" value="1"/>
</dbReference>
<name>A0A401FRP1_9BACT</name>
<dbReference type="GO" id="GO:0000272">
    <property type="term" value="P:polysaccharide catabolic process"/>
    <property type="evidence" value="ECO:0007669"/>
    <property type="project" value="InterPro"/>
</dbReference>
<dbReference type="InterPro" id="IPR036439">
    <property type="entry name" value="Dockerin_dom_sf"/>
</dbReference>
<dbReference type="OrthoDB" id="7156875at2"/>
<dbReference type="InterPro" id="IPR018247">
    <property type="entry name" value="EF_Hand_1_Ca_BS"/>
</dbReference>
<accession>A0A401FRP1</accession>